<organism evidence="1 2">
    <name type="scientific">Elysia marginata</name>
    <dbReference type="NCBI Taxonomy" id="1093978"/>
    <lineage>
        <taxon>Eukaryota</taxon>
        <taxon>Metazoa</taxon>
        <taxon>Spiralia</taxon>
        <taxon>Lophotrochozoa</taxon>
        <taxon>Mollusca</taxon>
        <taxon>Gastropoda</taxon>
        <taxon>Heterobranchia</taxon>
        <taxon>Euthyneura</taxon>
        <taxon>Panpulmonata</taxon>
        <taxon>Sacoglossa</taxon>
        <taxon>Placobranchoidea</taxon>
        <taxon>Plakobranchidae</taxon>
        <taxon>Elysia</taxon>
    </lineage>
</organism>
<dbReference type="EMBL" id="BMAT01002094">
    <property type="protein sequence ID" value="GFR98892.1"/>
    <property type="molecule type" value="Genomic_DNA"/>
</dbReference>
<protein>
    <submittedName>
        <fullName evidence="1">Uncharacterized protein</fullName>
    </submittedName>
</protein>
<evidence type="ECO:0000313" key="1">
    <source>
        <dbReference type="EMBL" id="GFR98892.1"/>
    </source>
</evidence>
<sequence length="150" mass="16679">MLDERLLSGEKTADYVAHIATLTALTDATAVFAAYENRQFNRVLCQLKRAITSTVTDHAAVNACVTRQLCAKRIGESADHAELQYPSLGQRGSTCKVELGQAGWKPWHQIKLLWFRGQCRQLDQRCFCPPVRFCGNDGDAGSRNIMVPLP</sequence>
<reference evidence="1 2" key="1">
    <citation type="journal article" date="2021" name="Elife">
        <title>Chloroplast acquisition without the gene transfer in kleptoplastic sea slugs, Plakobranchus ocellatus.</title>
        <authorList>
            <person name="Maeda T."/>
            <person name="Takahashi S."/>
            <person name="Yoshida T."/>
            <person name="Shimamura S."/>
            <person name="Takaki Y."/>
            <person name="Nagai Y."/>
            <person name="Toyoda A."/>
            <person name="Suzuki Y."/>
            <person name="Arimoto A."/>
            <person name="Ishii H."/>
            <person name="Satoh N."/>
            <person name="Nishiyama T."/>
            <person name="Hasebe M."/>
            <person name="Maruyama T."/>
            <person name="Minagawa J."/>
            <person name="Obokata J."/>
            <person name="Shigenobu S."/>
        </authorList>
    </citation>
    <scope>NUCLEOTIDE SEQUENCE [LARGE SCALE GENOMIC DNA]</scope>
</reference>
<gene>
    <name evidence="1" type="ORF">ElyMa_001030900</name>
</gene>
<keyword evidence="2" id="KW-1185">Reference proteome</keyword>
<accession>A0AAV4HL49</accession>
<dbReference type="Proteomes" id="UP000762676">
    <property type="component" value="Unassembled WGS sequence"/>
</dbReference>
<proteinExistence type="predicted"/>
<name>A0AAV4HL49_9GAST</name>
<comment type="caution">
    <text evidence="1">The sequence shown here is derived from an EMBL/GenBank/DDBJ whole genome shotgun (WGS) entry which is preliminary data.</text>
</comment>
<evidence type="ECO:0000313" key="2">
    <source>
        <dbReference type="Proteomes" id="UP000762676"/>
    </source>
</evidence>
<dbReference type="AlphaFoldDB" id="A0AAV4HL49"/>